<organism evidence="1 2">
    <name type="scientific">Solea senegalensis</name>
    <name type="common">Senegalese sole</name>
    <dbReference type="NCBI Taxonomy" id="28829"/>
    <lineage>
        <taxon>Eukaryota</taxon>
        <taxon>Metazoa</taxon>
        <taxon>Chordata</taxon>
        <taxon>Craniata</taxon>
        <taxon>Vertebrata</taxon>
        <taxon>Euteleostomi</taxon>
        <taxon>Actinopterygii</taxon>
        <taxon>Neopterygii</taxon>
        <taxon>Teleostei</taxon>
        <taxon>Neoteleostei</taxon>
        <taxon>Acanthomorphata</taxon>
        <taxon>Carangaria</taxon>
        <taxon>Pleuronectiformes</taxon>
        <taxon>Pleuronectoidei</taxon>
        <taxon>Soleidae</taxon>
        <taxon>Solea</taxon>
    </lineage>
</organism>
<proteinExistence type="predicted"/>
<dbReference type="EMBL" id="JAGKHQ010000004">
    <property type="protein sequence ID" value="KAG7517850.1"/>
    <property type="molecule type" value="Genomic_DNA"/>
</dbReference>
<protein>
    <submittedName>
        <fullName evidence="1">Uncharacterized protein</fullName>
    </submittedName>
</protein>
<dbReference type="AlphaFoldDB" id="A0AAV6SLL5"/>
<evidence type="ECO:0000313" key="2">
    <source>
        <dbReference type="Proteomes" id="UP000693946"/>
    </source>
</evidence>
<accession>A0AAV6SLL5</accession>
<keyword evidence="2" id="KW-1185">Reference proteome</keyword>
<evidence type="ECO:0000313" key="1">
    <source>
        <dbReference type="EMBL" id="KAG7517850.1"/>
    </source>
</evidence>
<comment type="caution">
    <text evidence="1">The sequence shown here is derived from an EMBL/GenBank/DDBJ whole genome shotgun (WGS) entry which is preliminary data.</text>
</comment>
<name>A0AAV6SLL5_SOLSE</name>
<gene>
    <name evidence="1" type="ORF">JOB18_017973</name>
</gene>
<sequence length="157" mass="17320">MQPLSLVCNRKIIELPIRLKRLANGSAGLMETRSPLHHLLPHEDGQHVCALCHKHDAHYSFGSWRSHASHRSSDTLSFRSLHVSSSVSLDSRSSSSFKIWRGDTCDPVSDPLCCHPSLCNDDETCGEGVRVREVWAASLIVIAPERGTGTNLQAALR</sequence>
<reference evidence="1 2" key="1">
    <citation type="journal article" date="2021" name="Sci. Rep.">
        <title>Chromosome anchoring in Senegalese sole (Solea senegalensis) reveals sex-associated markers and genome rearrangements in flatfish.</title>
        <authorList>
            <person name="Guerrero-Cozar I."/>
            <person name="Gomez-Garrido J."/>
            <person name="Berbel C."/>
            <person name="Martinez-Blanch J.F."/>
            <person name="Alioto T."/>
            <person name="Claros M.G."/>
            <person name="Gagnaire P.A."/>
            <person name="Manchado M."/>
        </authorList>
    </citation>
    <scope>NUCLEOTIDE SEQUENCE [LARGE SCALE GENOMIC DNA]</scope>
    <source>
        <strain evidence="1">Sse05_10M</strain>
    </source>
</reference>
<dbReference type="Proteomes" id="UP000693946">
    <property type="component" value="Linkage Group LG12"/>
</dbReference>